<evidence type="ECO:0000256" key="1">
    <source>
        <dbReference type="SAM" id="Coils"/>
    </source>
</evidence>
<evidence type="ECO:0008006" key="4">
    <source>
        <dbReference type="Google" id="ProtNLM"/>
    </source>
</evidence>
<feature type="coiled-coil region" evidence="1">
    <location>
        <begin position="225"/>
        <end position="252"/>
    </location>
</feature>
<feature type="coiled-coil region" evidence="1">
    <location>
        <begin position="289"/>
        <end position="338"/>
    </location>
</feature>
<comment type="caution">
    <text evidence="2">The sequence shown here is derived from an EMBL/GenBank/DDBJ whole genome shotgun (WGS) entry which is preliminary data.</text>
</comment>
<dbReference type="Gene3D" id="1.10.287.950">
    <property type="entry name" value="Methyl-accepting chemotaxis protein"/>
    <property type="match status" value="1"/>
</dbReference>
<dbReference type="SUPFAM" id="SSF58104">
    <property type="entry name" value="Methyl-accepting chemotaxis protein (MCP) signaling domain"/>
    <property type="match status" value="1"/>
</dbReference>
<dbReference type="EMBL" id="CAJMWT010006211">
    <property type="protein sequence ID" value="CAE6514084.1"/>
    <property type="molecule type" value="Genomic_DNA"/>
</dbReference>
<gene>
    <name evidence="2" type="ORF">RDB_LOCUS157024</name>
</gene>
<dbReference type="Proteomes" id="UP000663843">
    <property type="component" value="Unassembled WGS sequence"/>
</dbReference>
<sequence>MAGHPRWYPHGQICYPPELPLYLKDAYDLKPIIGVPSDTEVVQIHSVIHAANRVSVVPGMTNPGLLVKLSDHLFSVQMAKYQNKYSLITFPSDAKYTPPTLPGHVSATLEPVSGVPSNEELVKVQDAVRAYQHFSGVPSMFDPLINMELSQHLFDPQMARYMRCAGENRTQPEAQASARPESPVQAANTNLNVSKEIISATNNAGTGSNAGGTHQPPHLTPGIDVRELMERSNQLAERFNTLLEQFNRLTEQHTQPPDQSNSRSFAEHFDRVFERLTQLFESAHRPTESDQLAERFNQLLDRFNQLMEQSNQPAQRANELAEKLNRIAERANELAEQAQKPLERLGDTMKNANKVLVRIQHAIIRNHKGNTASAVDCLVNEQGKTPEMGGVL</sequence>
<evidence type="ECO:0000313" key="3">
    <source>
        <dbReference type="Proteomes" id="UP000663843"/>
    </source>
</evidence>
<organism evidence="2 3">
    <name type="scientific">Rhizoctonia solani</name>
    <dbReference type="NCBI Taxonomy" id="456999"/>
    <lineage>
        <taxon>Eukaryota</taxon>
        <taxon>Fungi</taxon>
        <taxon>Dikarya</taxon>
        <taxon>Basidiomycota</taxon>
        <taxon>Agaricomycotina</taxon>
        <taxon>Agaricomycetes</taxon>
        <taxon>Cantharellales</taxon>
        <taxon>Ceratobasidiaceae</taxon>
        <taxon>Rhizoctonia</taxon>
    </lineage>
</organism>
<name>A0A8H3D4J5_9AGAM</name>
<reference evidence="2" key="1">
    <citation type="submission" date="2021-01" db="EMBL/GenBank/DDBJ databases">
        <authorList>
            <person name="Kaushik A."/>
        </authorList>
    </citation>
    <scope>NUCLEOTIDE SEQUENCE</scope>
    <source>
        <strain evidence="2">AG2-2IIIB</strain>
    </source>
</reference>
<evidence type="ECO:0000313" key="2">
    <source>
        <dbReference type="EMBL" id="CAE6514084.1"/>
    </source>
</evidence>
<proteinExistence type="predicted"/>
<protein>
    <recommendedName>
        <fullName evidence="4">Laminin domain protein</fullName>
    </recommendedName>
</protein>
<keyword evidence="1" id="KW-0175">Coiled coil</keyword>
<dbReference type="AlphaFoldDB" id="A0A8H3D4J5"/>
<accession>A0A8H3D4J5</accession>